<evidence type="ECO:0000259" key="2">
    <source>
        <dbReference type="Pfam" id="PF07993"/>
    </source>
</evidence>
<dbReference type="EMBL" id="JBHMEI010000015">
    <property type="protein sequence ID" value="MFB9203641.1"/>
    <property type="molecule type" value="Genomic_DNA"/>
</dbReference>
<dbReference type="InterPro" id="IPR051783">
    <property type="entry name" value="NAD(P)-dependent_oxidoreduct"/>
</dbReference>
<feature type="domain" description="Thioester reductase (TE)" evidence="2">
    <location>
        <begin position="8"/>
        <end position="235"/>
    </location>
</feature>
<keyword evidence="5" id="KW-1185">Reference proteome</keyword>
<dbReference type="PANTHER" id="PTHR48079:SF6">
    <property type="entry name" value="NAD(P)-BINDING DOMAIN-CONTAINING PROTEIN-RELATED"/>
    <property type="match status" value="1"/>
</dbReference>
<evidence type="ECO:0000256" key="1">
    <source>
        <dbReference type="SAM" id="MobiDB-lite"/>
    </source>
</evidence>
<reference evidence="4 5" key="1">
    <citation type="submission" date="2024-09" db="EMBL/GenBank/DDBJ databases">
        <authorList>
            <person name="Sun Q."/>
            <person name="Mori K."/>
        </authorList>
    </citation>
    <scope>NUCLEOTIDE SEQUENCE [LARGE SCALE GENOMIC DNA]</scope>
    <source>
        <strain evidence="4 5">CCM 3426</strain>
    </source>
</reference>
<evidence type="ECO:0000313" key="5">
    <source>
        <dbReference type="Proteomes" id="UP001589647"/>
    </source>
</evidence>
<dbReference type="SUPFAM" id="SSF51735">
    <property type="entry name" value="NAD(P)-binding Rossmann-fold domains"/>
    <property type="match status" value="1"/>
</dbReference>
<dbReference type="InterPro" id="IPR036291">
    <property type="entry name" value="NAD(P)-bd_dom_sf"/>
</dbReference>
<sequence length="645" mass="68301">MEDAVVFGATGFVGRWTVLHLLDQDRTVAAVVRRRDDALRDWLRGHGVDATRLVLVEGDVTAGPGLGLSAADDRRLTGTRDVFNAAGLYRFGMEREQARAVNVEGALNVLEWAATRPRLRRLVHVSGYRVGLDPHPRHPLPEAELAALYRTKGAYEGSKAEGDAAVRVSAARLGVPLTVVNPSSVIGHSRTGEAGQYLGLAALVRDLWTGRLPALPGGARTFVPVVTVDHFARFMAAVPEHDPEPGGLHWVLDPATPDLPDLIRLLAGHLGVPAPRFRVPVALVRRLPPALTGADPETLGFLTEDRYDTGSADRVARSAGLRQPPAGDALRRWADRLVADRFGAAPAARPGGFHDVAGSRTYVAGDRTSPDLVLLHGLPLDGDSWHALLDELDSTPSHLPDELDSTPSAQPDEQDGTPSALVADLPGLGRSSPTAASPLEWLTGLLAPVRTRPVIVAHSAAAAPALRYAAAHPGRVAALVLLSPYFLQRRPSRLTLLLAGPLLRRGGADRLTTSLLGPAVPDEGVREAVAGAAAGLRRPGVARRTARVLRAAHRPAERAALRTLLGGPVPVHLVAGELDPLTGDPGPIASVTTIEGAGHHPHLTHPAAVAEIVRQIARGYVPDGCPPPPAPEIMTDPLPQNVRKR</sequence>
<proteinExistence type="predicted"/>
<name>A0ABV5IGN7_9ACTN</name>
<dbReference type="InterPro" id="IPR000073">
    <property type="entry name" value="AB_hydrolase_1"/>
</dbReference>
<protein>
    <submittedName>
        <fullName evidence="4">Alpha/beta fold hydrolase</fullName>
    </submittedName>
</protein>
<organism evidence="4 5">
    <name type="scientific">Nonomuraea spiralis</name>
    <dbReference type="NCBI Taxonomy" id="46182"/>
    <lineage>
        <taxon>Bacteria</taxon>
        <taxon>Bacillati</taxon>
        <taxon>Actinomycetota</taxon>
        <taxon>Actinomycetes</taxon>
        <taxon>Streptosporangiales</taxon>
        <taxon>Streptosporangiaceae</taxon>
        <taxon>Nonomuraea</taxon>
    </lineage>
</organism>
<gene>
    <name evidence="4" type="ORF">ACFFV7_20800</name>
</gene>
<comment type="caution">
    <text evidence="4">The sequence shown here is derived from an EMBL/GenBank/DDBJ whole genome shotgun (WGS) entry which is preliminary data.</text>
</comment>
<dbReference type="Gene3D" id="3.40.50.720">
    <property type="entry name" value="NAD(P)-binding Rossmann-like Domain"/>
    <property type="match status" value="1"/>
</dbReference>
<keyword evidence="4" id="KW-0378">Hydrolase</keyword>
<dbReference type="Pfam" id="PF12697">
    <property type="entry name" value="Abhydrolase_6"/>
    <property type="match status" value="1"/>
</dbReference>
<feature type="domain" description="AB hydrolase-1" evidence="3">
    <location>
        <begin position="372"/>
        <end position="611"/>
    </location>
</feature>
<feature type="region of interest" description="Disordered" evidence="1">
    <location>
        <begin position="624"/>
        <end position="645"/>
    </location>
</feature>
<dbReference type="GO" id="GO:0016787">
    <property type="term" value="F:hydrolase activity"/>
    <property type="evidence" value="ECO:0007669"/>
    <property type="project" value="UniProtKB-KW"/>
</dbReference>
<dbReference type="InterPro" id="IPR029058">
    <property type="entry name" value="AB_hydrolase_fold"/>
</dbReference>
<dbReference type="Proteomes" id="UP001589647">
    <property type="component" value="Unassembled WGS sequence"/>
</dbReference>
<dbReference type="PANTHER" id="PTHR48079">
    <property type="entry name" value="PROTEIN YEEZ"/>
    <property type="match status" value="1"/>
</dbReference>
<evidence type="ECO:0000259" key="3">
    <source>
        <dbReference type="Pfam" id="PF12697"/>
    </source>
</evidence>
<dbReference type="Gene3D" id="3.40.50.1820">
    <property type="entry name" value="alpha/beta hydrolase"/>
    <property type="match status" value="1"/>
</dbReference>
<dbReference type="RefSeq" id="WP_229824269.1">
    <property type="nucleotide sequence ID" value="NZ_BMRC01000009.1"/>
</dbReference>
<evidence type="ECO:0000313" key="4">
    <source>
        <dbReference type="EMBL" id="MFB9203641.1"/>
    </source>
</evidence>
<dbReference type="InterPro" id="IPR013120">
    <property type="entry name" value="FAR_NAD-bd"/>
</dbReference>
<accession>A0ABV5IGN7</accession>
<dbReference type="SUPFAM" id="SSF53474">
    <property type="entry name" value="alpha/beta-Hydrolases"/>
    <property type="match status" value="1"/>
</dbReference>
<dbReference type="Pfam" id="PF07993">
    <property type="entry name" value="NAD_binding_4"/>
    <property type="match status" value="1"/>
</dbReference>
<feature type="region of interest" description="Disordered" evidence="1">
    <location>
        <begin position="393"/>
        <end position="428"/>
    </location>
</feature>